<gene>
    <name evidence="7" type="ORF">N7450_009229</name>
</gene>
<accession>A0AAD6DEJ7</accession>
<dbReference type="PANTHER" id="PTHR11361">
    <property type="entry name" value="DNA MISMATCH REPAIR PROTEIN MUTS FAMILY MEMBER"/>
    <property type="match status" value="1"/>
</dbReference>
<dbReference type="InterPro" id="IPR045076">
    <property type="entry name" value="MutS"/>
</dbReference>
<dbReference type="EMBL" id="JAQJAC010000008">
    <property type="protein sequence ID" value="KAJ5575330.1"/>
    <property type="molecule type" value="Genomic_DNA"/>
</dbReference>
<keyword evidence="2" id="KW-0547">Nucleotide-binding</keyword>
<feature type="domain" description="DNA mismatch repair proteins mutS family" evidence="6">
    <location>
        <begin position="779"/>
        <end position="795"/>
    </location>
</feature>
<reference evidence="7 8" key="1">
    <citation type="journal article" date="2023" name="IMA Fungus">
        <title>Comparative genomic study of the Penicillium genus elucidates a diverse pangenome and 15 lateral gene transfer events.</title>
        <authorList>
            <person name="Petersen C."/>
            <person name="Sorensen T."/>
            <person name="Nielsen M.R."/>
            <person name="Sondergaard T.E."/>
            <person name="Sorensen J.L."/>
            <person name="Fitzpatrick D.A."/>
            <person name="Frisvad J.C."/>
            <person name="Nielsen K.L."/>
        </authorList>
    </citation>
    <scope>NUCLEOTIDE SEQUENCE [LARGE SCALE GENOMIC DNA]</scope>
    <source>
        <strain evidence="7 8">IBT 29057</strain>
    </source>
</reference>
<comment type="similarity">
    <text evidence="1">Belongs to the DNA mismatch repair MutS family.</text>
</comment>
<dbReference type="GO" id="GO:0030983">
    <property type="term" value="F:mismatched DNA binding"/>
    <property type="evidence" value="ECO:0007669"/>
    <property type="project" value="InterPro"/>
</dbReference>
<dbReference type="GO" id="GO:0005524">
    <property type="term" value="F:ATP binding"/>
    <property type="evidence" value="ECO:0007669"/>
    <property type="project" value="UniProtKB-KW"/>
</dbReference>
<dbReference type="GO" id="GO:0006298">
    <property type="term" value="P:mismatch repair"/>
    <property type="evidence" value="ECO:0007669"/>
    <property type="project" value="InterPro"/>
</dbReference>
<dbReference type="Pfam" id="PF05192">
    <property type="entry name" value="MutS_III"/>
    <property type="match status" value="1"/>
</dbReference>
<dbReference type="Proteomes" id="UP001216150">
    <property type="component" value="Unassembled WGS sequence"/>
</dbReference>
<dbReference type="InterPro" id="IPR027417">
    <property type="entry name" value="P-loop_NTPase"/>
</dbReference>
<protein>
    <recommendedName>
        <fullName evidence="6">DNA mismatch repair proteins mutS family domain-containing protein</fullName>
    </recommendedName>
</protein>
<dbReference type="Gene3D" id="1.10.1420.10">
    <property type="match status" value="1"/>
</dbReference>
<organism evidence="7 8">
    <name type="scientific">Penicillium hetheringtonii</name>
    <dbReference type="NCBI Taxonomy" id="911720"/>
    <lineage>
        <taxon>Eukaryota</taxon>
        <taxon>Fungi</taxon>
        <taxon>Dikarya</taxon>
        <taxon>Ascomycota</taxon>
        <taxon>Pezizomycotina</taxon>
        <taxon>Eurotiomycetes</taxon>
        <taxon>Eurotiomycetidae</taxon>
        <taxon>Eurotiales</taxon>
        <taxon>Aspergillaceae</taxon>
        <taxon>Penicillium</taxon>
    </lineage>
</organism>
<dbReference type="AlphaFoldDB" id="A0AAD6DEJ7"/>
<evidence type="ECO:0000313" key="7">
    <source>
        <dbReference type="EMBL" id="KAJ5575330.1"/>
    </source>
</evidence>
<dbReference type="InterPro" id="IPR036187">
    <property type="entry name" value="DNA_mismatch_repair_MutS_sf"/>
</dbReference>
<feature type="region of interest" description="Disordered" evidence="5">
    <location>
        <begin position="1"/>
        <end position="36"/>
    </location>
</feature>
<evidence type="ECO:0000256" key="3">
    <source>
        <dbReference type="ARBA" id="ARBA00022840"/>
    </source>
</evidence>
<keyword evidence="4" id="KW-0238">DNA-binding</keyword>
<evidence type="ECO:0000256" key="5">
    <source>
        <dbReference type="SAM" id="MobiDB-lite"/>
    </source>
</evidence>
<comment type="caution">
    <text evidence="7">The sequence shown here is derived from an EMBL/GenBank/DDBJ whole genome shotgun (WGS) entry which is preliminary data.</text>
</comment>
<dbReference type="Gene3D" id="3.40.50.300">
    <property type="entry name" value="P-loop containing nucleotide triphosphate hydrolases"/>
    <property type="match status" value="1"/>
</dbReference>
<evidence type="ECO:0000256" key="2">
    <source>
        <dbReference type="ARBA" id="ARBA00022741"/>
    </source>
</evidence>
<evidence type="ECO:0000256" key="4">
    <source>
        <dbReference type="ARBA" id="ARBA00023125"/>
    </source>
</evidence>
<dbReference type="InterPro" id="IPR007696">
    <property type="entry name" value="DNA_mismatch_repair_MutS_core"/>
</dbReference>
<dbReference type="InterPro" id="IPR000432">
    <property type="entry name" value="DNA_mismatch_repair_MutS_C"/>
</dbReference>
<dbReference type="PROSITE" id="PS00486">
    <property type="entry name" value="DNA_MISMATCH_REPAIR_2"/>
    <property type="match status" value="1"/>
</dbReference>
<sequence length="954" mass="106004">MRLSQKRKRSPEFSRRHPITPRTYGSKPGHPVHASSRVFANLENQFQSPGPLDNESISSSYQIALNDEGDGHQQASEDDLGHVIAAIDVKDYGTVGCAYYLAGKQRMYLLGDNRPCEDGIIEALIRQIKPTVILVPSRVDFSGVLDHSQSLAQETDTSSYLTYQIDVRPTQEFSTSNAESRLVALDVSSAHEQRVRFFVPHSGICGPEEVKPEDMGFTLQEGRLLHISSSVDMDNIITIGCVGAVLAYLQRRRTTGTSIDPIGPMDQCPFQVRSLEMFNLENTMWISSNTLQSLQIIQHESHPNLFNQGPGTKPSSSKEGLSVYGIFLRFAHSPQGRTRLKQIFLRPSLDLNIIQQRHDFIGVFSRPDNKAALDKMTKAMKYIKNLRPVMTNLHKGISTGSAKITGFKTTVWASLLAFAFHSIDIQDSLKEISGSENLPLQAKALRIFETAQLYKVGGMIQEIVDIDNSEEQGRTVVKQGLDRNLDMMKDRYDGLNSLLKNVATEIAMTIPEDLDIDVNVIYFPQLGFNIAILLNDREQPIYSGSADWELIFTTESRAYFKDFRMRELDGKLGDIYGLICEKEIEIVYDLAQNVLQYEEMLVDTSDICGELDSLLALTQAAMFYKLNRPRMVSDNLVRIKGGRHLLQELTVPSYVPNDFAIRAGTSSSDSGRDSSQVDQLPSMLLLTGPNFSGKSVYMKQVALMVYLAQIGRSVPSSLYDLMVTLILGSFVPADSAELGITDKILTKINTQESVSKIQSTFMSDLQQISLCLRQVSNRSLILIDEFGKGTNESDGIGLACGVFEHLLNMNDSPKVIAATHFHEIFENNLLAPRPGLQLGHMEVKVSEEPDEAEDQIAYLYNFRLGRSSKSFGTICAAINGIDMAIVARADEIASLAARGENLIAACAILSTEETRSLQSANILARKFLAVNLLDQKTNCQKARTILEELFKASN</sequence>
<dbReference type="GO" id="GO:0005634">
    <property type="term" value="C:nucleus"/>
    <property type="evidence" value="ECO:0007669"/>
    <property type="project" value="TreeGrafter"/>
</dbReference>
<name>A0AAD6DEJ7_9EURO</name>
<evidence type="ECO:0000259" key="6">
    <source>
        <dbReference type="PROSITE" id="PS00486"/>
    </source>
</evidence>
<evidence type="ECO:0000256" key="1">
    <source>
        <dbReference type="ARBA" id="ARBA00006271"/>
    </source>
</evidence>
<dbReference type="SUPFAM" id="SSF48334">
    <property type="entry name" value="DNA repair protein MutS, domain III"/>
    <property type="match status" value="1"/>
</dbReference>
<keyword evidence="3" id="KW-0067">ATP-binding</keyword>
<evidence type="ECO:0000313" key="8">
    <source>
        <dbReference type="Proteomes" id="UP001216150"/>
    </source>
</evidence>
<dbReference type="SUPFAM" id="SSF52540">
    <property type="entry name" value="P-loop containing nucleoside triphosphate hydrolases"/>
    <property type="match status" value="1"/>
</dbReference>
<dbReference type="SMART" id="SM00534">
    <property type="entry name" value="MUTSac"/>
    <property type="match status" value="1"/>
</dbReference>
<dbReference type="SMART" id="SM00533">
    <property type="entry name" value="MUTSd"/>
    <property type="match status" value="1"/>
</dbReference>
<dbReference type="GO" id="GO:0140664">
    <property type="term" value="F:ATP-dependent DNA damage sensor activity"/>
    <property type="evidence" value="ECO:0007669"/>
    <property type="project" value="InterPro"/>
</dbReference>
<dbReference type="Pfam" id="PF00488">
    <property type="entry name" value="MutS_V"/>
    <property type="match status" value="2"/>
</dbReference>
<keyword evidence="8" id="KW-1185">Reference proteome</keyword>
<dbReference type="FunFam" id="1.10.1420.10:FF:000050">
    <property type="entry name" value="DNA mismatch repair protein Msh5, putative"/>
    <property type="match status" value="1"/>
</dbReference>
<dbReference type="PANTHER" id="PTHR11361:SF20">
    <property type="entry name" value="MUTS PROTEIN HOMOLOG 5"/>
    <property type="match status" value="1"/>
</dbReference>
<proteinExistence type="inferred from homology"/>
<dbReference type="GO" id="GO:0051026">
    <property type="term" value="P:chiasma assembly"/>
    <property type="evidence" value="ECO:0007669"/>
    <property type="project" value="TreeGrafter"/>
</dbReference>
<dbReference type="CDD" id="cd03281">
    <property type="entry name" value="ABC_MSH5_euk"/>
    <property type="match status" value="1"/>
</dbReference>